<dbReference type="AlphaFoldDB" id="A0A3L8DEX4"/>
<feature type="domain" description="CBM21" evidence="2">
    <location>
        <begin position="808"/>
        <end position="917"/>
    </location>
</feature>
<evidence type="ECO:0000256" key="1">
    <source>
        <dbReference type="SAM" id="MobiDB-lite"/>
    </source>
</evidence>
<proteinExistence type="predicted"/>
<feature type="compositionally biased region" description="Low complexity" evidence="1">
    <location>
        <begin position="81"/>
        <end position="109"/>
    </location>
</feature>
<feature type="compositionally biased region" description="Polar residues" evidence="1">
    <location>
        <begin position="343"/>
        <end position="357"/>
    </location>
</feature>
<protein>
    <recommendedName>
        <fullName evidence="2">CBM21 domain-containing protein</fullName>
    </recommendedName>
</protein>
<dbReference type="PROSITE" id="PS51159">
    <property type="entry name" value="CBM21"/>
    <property type="match status" value="1"/>
</dbReference>
<name>A0A3L8DEX4_OOCBI</name>
<dbReference type="GO" id="GO:0005979">
    <property type="term" value="P:regulation of glycogen biosynthetic process"/>
    <property type="evidence" value="ECO:0007669"/>
    <property type="project" value="TreeGrafter"/>
</dbReference>
<dbReference type="Proteomes" id="UP000279307">
    <property type="component" value="Chromosome 9"/>
</dbReference>
<dbReference type="PANTHER" id="PTHR12307">
    <property type="entry name" value="PROTEIN PHOSPHATASE 1 REGULATORY SUBUNIT"/>
    <property type="match status" value="1"/>
</dbReference>
<feature type="region of interest" description="Disordered" evidence="1">
    <location>
        <begin position="597"/>
        <end position="625"/>
    </location>
</feature>
<evidence type="ECO:0000259" key="2">
    <source>
        <dbReference type="PROSITE" id="PS51159"/>
    </source>
</evidence>
<dbReference type="InterPro" id="IPR050782">
    <property type="entry name" value="PP1_regulatory_subunit_3"/>
</dbReference>
<feature type="region of interest" description="Disordered" evidence="1">
    <location>
        <begin position="68"/>
        <end position="113"/>
    </location>
</feature>
<feature type="region of interest" description="Disordered" evidence="1">
    <location>
        <begin position="309"/>
        <end position="441"/>
    </location>
</feature>
<gene>
    <name evidence="3" type="ORF">DMN91_009229</name>
</gene>
<evidence type="ECO:0000313" key="3">
    <source>
        <dbReference type="EMBL" id="RLU18871.1"/>
    </source>
</evidence>
<dbReference type="OrthoDB" id="8942186at2759"/>
<dbReference type="Pfam" id="PF03370">
    <property type="entry name" value="CBM_21"/>
    <property type="match status" value="1"/>
</dbReference>
<dbReference type="InterPro" id="IPR005036">
    <property type="entry name" value="CBM21_dom"/>
</dbReference>
<comment type="caution">
    <text evidence="3">The sequence shown here is derived from an EMBL/GenBank/DDBJ whole genome shotgun (WGS) entry which is preliminary data.</text>
</comment>
<dbReference type="EMBL" id="QOIP01000009">
    <property type="protein sequence ID" value="RLU18871.1"/>
    <property type="molecule type" value="Genomic_DNA"/>
</dbReference>
<dbReference type="GO" id="GO:2001069">
    <property type="term" value="F:glycogen binding"/>
    <property type="evidence" value="ECO:0007669"/>
    <property type="project" value="TreeGrafter"/>
</dbReference>
<dbReference type="GO" id="GO:0008157">
    <property type="term" value="F:protein phosphatase 1 binding"/>
    <property type="evidence" value="ECO:0007669"/>
    <property type="project" value="TreeGrafter"/>
</dbReference>
<dbReference type="Gene3D" id="2.60.40.2440">
    <property type="entry name" value="Carbohydrate binding type-21 domain"/>
    <property type="match status" value="1"/>
</dbReference>
<feature type="compositionally biased region" description="Polar residues" evidence="1">
    <location>
        <begin position="413"/>
        <end position="441"/>
    </location>
</feature>
<feature type="region of interest" description="Disordered" evidence="1">
    <location>
        <begin position="660"/>
        <end position="706"/>
    </location>
</feature>
<accession>A0A3L8DEX4</accession>
<sequence>MTQEEGAQDESKTTTEQANSMVNKYRPLLPDRETLDMFPIQLTLYSTQYIRYTYTVDANFGAHESPVRQIHEDETQRSPFSVLQSGSSNSVSTGRGSDSTSPSSSPPGGRHAEETVGPAVVIEMGSADSAGNARGPSCGLVRSLLPSNCRGSAEAFARCLHRRLTSLGGEDGAAERAAGTAMPRETSWLRPSSSARHMTTANNLIAGGTNHVLQSQPRHSPESDLFYDVELEQEEDEEEEEMIEDGAGSPAEEATAAELARLLVNCPDILKTCHHDGCHCSPSGSRAKTAAVATDAHHDSETNCVFVSPITGTPPDSDSSEAFFDPESSDADRLRSEQFFDPVSTSDSSEITSNTIDASARPKATRLNRHARSEGEVSGYRGCEDASSESSCSLPRRNPAIRENARKLRSGEQICSSEENSELNGRSSQETTTSPSHESLWSTFDDSTLSLQDDSPSKISRDSVVPRIHLPKSHSDSELPSNGIIAATASDRLNRWNEDGEVEEDEQSVDEVDFVRSNGPVNVSRIVDEHGDLAKNDRSCNHSENLISKTVNEEDGLIKSANVSLHNSSQLRVEDAITDDSDTDPSAYDSAVDIPDALESSSGSTTSEVNNVNNDEVKSNGTIDEAANDEVKLRIDDDNASNNRGEEKKLCLLLKKLGGNSATAQEEDTSPEQECQGGETEEEDRPQRVRRCSSLKTGKTPPGTPRRKKIVRFADKLGLDLADVRTFLDEIPRIPNSAYNDLIYDDAAFRQQDNGPECAGSADWCERRCSYQEDMIRRRSASSSSLPRKLDRMLVPLFQQPGGMANFLDVVRERRVCLENVLVQDPVTLAIQGTVRVINIDYHKSVHIRYTLNAWRNYSDLQATYVPNSCDGFSDKFTFILYCHTLAVGQRLEFAVRFQCKGAQYWDNNTGANYCFQCLPASSPTGYIPITADENRRSSWSPTFY</sequence>
<feature type="compositionally biased region" description="Polar residues" evidence="1">
    <location>
        <begin position="599"/>
        <end position="622"/>
    </location>
</feature>
<reference evidence="3" key="1">
    <citation type="journal article" date="2018" name="Genome Res.">
        <title>The genomic architecture and molecular evolution of ant odorant receptors.</title>
        <authorList>
            <person name="McKenzie S.K."/>
            <person name="Kronauer D.J.C."/>
        </authorList>
    </citation>
    <scope>NUCLEOTIDE SEQUENCE [LARGE SCALE GENOMIC DNA]</scope>
    <source>
        <strain evidence="3">Clonal line C1</strain>
    </source>
</reference>
<dbReference type="PANTHER" id="PTHR12307:SF36">
    <property type="entry name" value="GLYCOGEN-BINDING SUBUNIT 76A"/>
    <property type="match status" value="1"/>
</dbReference>
<feature type="region of interest" description="Disordered" evidence="1">
    <location>
        <begin position="171"/>
        <end position="194"/>
    </location>
</feature>
<organism evidence="3">
    <name type="scientific">Ooceraea biroi</name>
    <name type="common">Clonal raider ant</name>
    <name type="synonym">Cerapachys biroi</name>
    <dbReference type="NCBI Taxonomy" id="2015173"/>
    <lineage>
        <taxon>Eukaryota</taxon>
        <taxon>Metazoa</taxon>
        <taxon>Ecdysozoa</taxon>
        <taxon>Arthropoda</taxon>
        <taxon>Hexapoda</taxon>
        <taxon>Insecta</taxon>
        <taxon>Pterygota</taxon>
        <taxon>Neoptera</taxon>
        <taxon>Endopterygota</taxon>
        <taxon>Hymenoptera</taxon>
        <taxon>Apocrita</taxon>
        <taxon>Aculeata</taxon>
        <taxon>Formicoidea</taxon>
        <taxon>Formicidae</taxon>
        <taxon>Dorylinae</taxon>
        <taxon>Ooceraea</taxon>
    </lineage>
</organism>
<feature type="region of interest" description="Disordered" evidence="1">
    <location>
        <begin position="1"/>
        <end position="25"/>
    </location>
</feature>
<reference evidence="3" key="2">
    <citation type="submission" date="2018-07" db="EMBL/GenBank/DDBJ databases">
        <authorList>
            <person name="Mckenzie S.K."/>
            <person name="Kronauer D.J.C."/>
        </authorList>
    </citation>
    <scope>NUCLEOTIDE SEQUENCE</scope>
    <source>
        <strain evidence="3">Clonal line C1</strain>
    </source>
</reference>
<dbReference type="InterPro" id="IPR038175">
    <property type="entry name" value="CBM21_dom_sf"/>
</dbReference>
<dbReference type="GO" id="GO:0000164">
    <property type="term" value="C:protein phosphatase type 1 complex"/>
    <property type="evidence" value="ECO:0007669"/>
    <property type="project" value="TreeGrafter"/>
</dbReference>